<dbReference type="GO" id="GO:0001653">
    <property type="term" value="F:peptide receptor activity"/>
    <property type="evidence" value="ECO:0007669"/>
    <property type="project" value="TreeGrafter"/>
</dbReference>
<dbReference type="InterPro" id="IPR000095">
    <property type="entry name" value="CRIB_dom"/>
</dbReference>
<gene>
    <name evidence="11" type="ORF">ACOF00016_LOCUS5745</name>
</gene>
<feature type="region of interest" description="Disordered" evidence="7">
    <location>
        <begin position="1"/>
        <end position="126"/>
    </location>
</feature>
<dbReference type="GO" id="GO:0004383">
    <property type="term" value="F:guanylate cyclase activity"/>
    <property type="evidence" value="ECO:0007669"/>
    <property type="project" value="TreeGrafter"/>
</dbReference>
<proteinExistence type="predicted"/>
<evidence type="ECO:0000256" key="4">
    <source>
        <dbReference type="ARBA" id="ARBA00022989"/>
    </source>
</evidence>
<dbReference type="GO" id="GO:0004114">
    <property type="term" value="F:3',5'-cyclic-nucleotide phosphodiesterase activity"/>
    <property type="evidence" value="ECO:0007669"/>
    <property type="project" value="InterPro"/>
</dbReference>
<feature type="compositionally biased region" description="Low complexity" evidence="7">
    <location>
        <begin position="1"/>
        <end position="19"/>
    </location>
</feature>
<evidence type="ECO:0000256" key="2">
    <source>
        <dbReference type="ARBA" id="ARBA00022692"/>
    </source>
</evidence>
<dbReference type="InterPro" id="IPR001054">
    <property type="entry name" value="A/G_cyclase"/>
</dbReference>
<dbReference type="SUPFAM" id="SSF55073">
    <property type="entry name" value="Nucleotide cyclase"/>
    <property type="match status" value="1"/>
</dbReference>
<dbReference type="GO" id="GO:0007168">
    <property type="term" value="P:receptor guanylyl cyclase signaling pathway"/>
    <property type="evidence" value="ECO:0007669"/>
    <property type="project" value="TreeGrafter"/>
</dbReference>
<keyword evidence="4 8" id="KW-1133">Transmembrane helix</keyword>
<dbReference type="PROSITE" id="PS50108">
    <property type="entry name" value="CRIB"/>
    <property type="match status" value="1"/>
</dbReference>
<feature type="domain" description="Guanylate cyclase" evidence="10">
    <location>
        <begin position="599"/>
        <end position="733"/>
    </location>
</feature>
<keyword evidence="3" id="KW-0547">Nucleotide-binding</keyword>
<feature type="compositionally biased region" description="Polar residues" evidence="7">
    <location>
        <begin position="72"/>
        <end position="83"/>
    </location>
</feature>
<protein>
    <recommendedName>
        <fullName evidence="12">Phosphodiesterase</fullName>
    </recommendedName>
</protein>
<evidence type="ECO:0000256" key="1">
    <source>
        <dbReference type="ARBA" id="ARBA00004370"/>
    </source>
</evidence>
<dbReference type="Gene3D" id="1.10.1300.10">
    <property type="entry name" value="3'5'-cyclic nucleotide phosphodiesterase, catalytic domain"/>
    <property type="match status" value="1"/>
</dbReference>
<dbReference type="PROSITE" id="PS50125">
    <property type="entry name" value="GUANYLATE_CYCLASE_2"/>
    <property type="match status" value="1"/>
</dbReference>
<dbReference type="InterPro" id="IPR036971">
    <property type="entry name" value="PDEase_catalytic_dom_sf"/>
</dbReference>
<feature type="domain" description="CRIB" evidence="9">
    <location>
        <begin position="909"/>
        <end position="923"/>
    </location>
</feature>
<dbReference type="Gene3D" id="3.30.70.1230">
    <property type="entry name" value="Nucleotide cyclase"/>
    <property type="match status" value="1"/>
</dbReference>
<evidence type="ECO:0000256" key="7">
    <source>
        <dbReference type="SAM" id="MobiDB-lite"/>
    </source>
</evidence>
<dbReference type="SUPFAM" id="SSF109604">
    <property type="entry name" value="HD-domain/PDEase-like"/>
    <property type="match status" value="1"/>
</dbReference>
<evidence type="ECO:0000259" key="9">
    <source>
        <dbReference type="PROSITE" id="PS50108"/>
    </source>
</evidence>
<dbReference type="Pfam" id="PF00211">
    <property type="entry name" value="Guanylate_cyc"/>
    <property type="match status" value="1"/>
</dbReference>
<dbReference type="AlphaFoldDB" id="A0A7S3P2K3"/>
<sequence>MSSLSNLPSSASTPSNNPLKAAASRFLQGVQQQQQQQQRDKQDEDNDMSFSSCTCSHDEEQATVVKAPSGKASMSTSTSTSPRADTALSIFPKERQNTPTTTRTSPSGATTSYNNGKEKGNGDTLKREKLQLQDTYHVLARVRFLVVTAILLLGAYTAWGTFRVIKGKDTEQDQDSKDNVNHIVMNNMDETVAQQTVQRLEQVQSMSQALGQVITAKAIQANATFPMFQLPSLQFDRFAVEALQTIPGLQAMLYAPMVPKEQRQAWETYQRTQEEGGVADELQHFVQHEGDFTLPVAQVATGSSHPDATASLSQLPTRHQDLLQQHAWMARAVQLATTQQQPSQHAIWSGILPREQASDTGKDSLSLSSSVSLQSWVMVPIQANFEQQPQPQQHSPAGFLVAIVDWEKLMGQNNVGPDISVVFHSECGTSDTAPTTTVFRSGHHLEVPPDSYSNILNNYPDWDTTMIHRQGDSTIPDDASVKGICAIRLAFYIDSDAFLKDANTTAAIISSCVAGLIFLGILALFLLYDARVSRRQAKLQETANKMYTIVSGLFPKIVKDRMFSATANAKTTKSTGADSSRALVSFQDAPIADLFPHATIFFADIVGFTAWSSMREPSQVFILLESVFNAFDELAQRYGIFKVETVGDCYVAACGVPDARKDHAVAMARFAVRCVQAMQQVTRDLELTLGPDTTDLDVRIGLHSGSVTAGVLRGERARFQLFGDTMNTASRIEANGAPGRIHISQETANLLRSAGKEFWLKSRDGTIIAKGKGKLNTFWLKYRSPRKENAKSKPTKSDEIVVPMPAFGVRAEDFIAPEERRRRLVEYNKDVLLRLLKRVVAAHRAKPSNEPSNFEHDLPIDHLKHPVEEVAEVINIPSDDYSAEASCDVSEAVAEQLELYISDIAGMYKSNPFHNFEHASHVGMSVVKLMSRIVDAKEASRNHFAYGITSDPLTQFASVFSALVHDVDHSGAPNNQLIKEGGMLAKRYKNKSVAEQNSIDIAWNLLYCPEFGDLRRAIMPTKSEQRRFRQLLVNSVMATDIMDKDLKNARNARWDRAFKKELERALATDEQEDEEIARNRKATIVIEHLIQASDVAHTMQHWHVYRKWNERLFAEMLRAYLAGRAEKHPVEFWYQGEIGFFDFYIIPLAKKLKECGVFGVSSDEYLNYALKNREEWVAKGRNIVAEMMARVYLHK</sequence>
<dbReference type="InterPro" id="IPR029787">
    <property type="entry name" value="Nucleotide_cyclase"/>
</dbReference>
<dbReference type="PANTHER" id="PTHR11920:SF335">
    <property type="entry name" value="GUANYLATE CYCLASE"/>
    <property type="match status" value="1"/>
</dbReference>
<keyword evidence="5 8" id="KW-0472">Membrane</keyword>
<evidence type="ECO:0000256" key="5">
    <source>
        <dbReference type="ARBA" id="ARBA00023136"/>
    </source>
</evidence>
<evidence type="ECO:0000256" key="6">
    <source>
        <dbReference type="ARBA" id="ARBA00023239"/>
    </source>
</evidence>
<dbReference type="GO" id="GO:0000166">
    <property type="term" value="F:nucleotide binding"/>
    <property type="evidence" value="ECO:0007669"/>
    <property type="project" value="UniProtKB-KW"/>
</dbReference>
<dbReference type="InterPro" id="IPR050401">
    <property type="entry name" value="Cyclic_nucleotide_synthase"/>
</dbReference>
<evidence type="ECO:0000259" key="10">
    <source>
        <dbReference type="PROSITE" id="PS50125"/>
    </source>
</evidence>
<reference evidence="11" key="1">
    <citation type="submission" date="2021-01" db="EMBL/GenBank/DDBJ databases">
        <authorList>
            <person name="Corre E."/>
            <person name="Pelletier E."/>
            <person name="Niang G."/>
            <person name="Scheremetjew M."/>
            <person name="Finn R."/>
            <person name="Kale V."/>
            <person name="Holt S."/>
            <person name="Cochrane G."/>
            <person name="Meng A."/>
            <person name="Brown T."/>
            <person name="Cohen L."/>
        </authorList>
    </citation>
    <scope>NUCLEOTIDE SEQUENCE</scope>
    <source>
        <strain evidence="11">CCMP127</strain>
    </source>
</reference>
<dbReference type="GO" id="GO:0004016">
    <property type="term" value="F:adenylate cyclase activity"/>
    <property type="evidence" value="ECO:0007669"/>
    <property type="project" value="TreeGrafter"/>
</dbReference>
<dbReference type="Pfam" id="PF00233">
    <property type="entry name" value="PDEase_I"/>
    <property type="match status" value="1"/>
</dbReference>
<feature type="transmembrane region" description="Helical" evidence="8">
    <location>
        <begin position="138"/>
        <end position="159"/>
    </location>
</feature>
<evidence type="ECO:0000256" key="3">
    <source>
        <dbReference type="ARBA" id="ARBA00022741"/>
    </source>
</evidence>
<evidence type="ECO:0000256" key="8">
    <source>
        <dbReference type="SAM" id="Phobius"/>
    </source>
</evidence>
<dbReference type="PANTHER" id="PTHR11920">
    <property type="entry name" value="GUANYLYL CYCLASE"/>
    <property type="match status" value="1"/>
</dbReference>
<dbReference type="GO" id="GO:0005886">
    <property type="term" value="C:plasma membrane"/>
    <property type="evidence" value="ECO:0007669"/>
    <property type="project" value="TreeGrafter"/>
</dbReference>
<keyword evidence="2 8" id="KW-0812">Transmembrane</keyword>
<comment type="subcellular location">
    <subcellularLocation>
        <location evidence="1">Membrane</location>
    </subcellularLocation>
</comment>
<organism evidence="11">
    <name type="scientific">Amphora coffeiformis</name>
    <dbReference type="NCBI Taxonomy" id="265554"/>
    <lineage>
        <taxon>Eukaryota</taxon>
        <taxon>Sar</taxon>
        <taxon>Stramenopiles</taxon>
        <taxon>Ochrophyta</taxon>
        <taxon>Bacillariophyta</taxon>
        <taxon>Bacillariophyceae</taxon>
        <taxon>Bacillariophycidae</taxon>
        <taxon>Thalassiophysales</taxon>
        <taxon>Catenulaceae</taxon>
        <taxon>Amphora</taxon>
    </lineage>
</organism>
<name>A0A7S3P2K3_9STRA</name>
<feature type="compositionally biased region" description="Basic and acidic residues" evidence="7">
    <location>
        <begin position="116"/>
        <end position="126"/>
    </location>
</feature>
<evidence type="ECO:0008006" key="12">
    <source>
        <dbReference type="Google" id="ProtNLM"/>
    </source>
</evidence>
<evidence type="ECO:0000313" key="11">
    <source>
        <dbReference type="EMBL" id="CAE0407965.1"/>
    </source>
</evidence>
<dbReference type="GO" id="GO:0035556">
    <property type="term" value="P:intracellular signal transduction"/>
    <property type="evidence" value="ECO:0007669"/>
    <property type="project" value="InterPro"/>
</dbReference>
<accession>A0A7S3P2K3</accession>
<dbReference type="EMBL" id="HBIM01006754">
    <property type="protein sequence ID" value="CAE0407965.1"/>
    <property type="molecule type" value="Transcribed_RNA"/>
</dbReference>
<keyword evidence="6" id="KW-0456">Lyase</keyword>
<feature type="compositionally biased region" description="Low complexity" evidence="7">
    <location>
        <begin position="98"/>
        <end position="112"/>
    </location>
</feature>
<dbReference type="InterPro" id="IPR002073">
    <property type="entry name" value="PDEase_catalytic_dom"/>
</dbReference>
<feature type="transmembrane region" description="Helical" evidence="8">
    <location>
        <begin position="506"/>
        <end position="528"/>
    </location>
</feature>
<dbReference type="CDD" id="cd07302">
    <property type="entry name" value="CHD"/>
    <property type="match status" value="1"/>
</dbReference>
<dbReference type="SMART" id="SM00044">
    <property type="entry name" value="CYCc"/>
    <property type="match status" value="1"/>
</dbReference>